<evidence type="ECO:0000313" key="3">
    <source>
        <dbReference type="Proteomes" id="UP000008022"/>
    </source>
</evidence>
<name>A0A0E0MXM6_ORYRU</name>
<dbReference type="Gramene" id="ORUFI01G20920.1">
    <property type="protein sequence ID" value="ORUFI01G20920.1"/>
    <property type="gene ID" value="ORUFI01G20920"/>
</dbReference>
<dbReference type="AlphaFoldDB" id="A0A0E0MXM6"/>
<feature type="compositionally biased region" description="Basic and acidic residues" evidence="1">
    <location>
        <begin position="240"/>
        <end position="253"/>
    </location>
</feature>
<accession>A0A0E0MXM6</accession>
<protein>
    <submittedName>
        <fullName evidence="2">Uncharacterized protein</fullName>
    </submittedName>
</protein>
<sequence>MGLHRILPPATAQTPQLHRQPLFPPPNRGEGELATRGRRPPLHYAPVAATSALLGVSNSPKFSLSIGGPATNVDALSTWPQRRSQTDQSSIPWAVAIAGRAVMHHRCLREKIRLKSAMRSLWSIKGVMSLMNLNDGSTVMAKAFSPVLNLANLAEEVQIAYWRRINLKKAEEMSPTAKLGDTMLQLVQPHSGPKAGGHQRRLSLHDHVVETTTWGKTQKLLQHRRPVTLSTARHCLRSSRPCDPKNERRERKLGGRTPTVTYEPPPNYEEVYYAAAEQEEGEQEMVAGEVIPVEDEFVGDDSVG</sequence>
<evidence type="ECO:0000313" key="2">
    <source>
        <dbReference type="EnsemblPlants" id="ORUFI01G20920.1"/>
    </source>
</evidence>
<reference evidence="3" key="1">
    <citation type="submission" date="2013-06" db="EMBL/GenBank/DDBJ databases">
        <authorList>
            <person name="Zhao Q."/>
        </authorList>
    </citation>
    <scope>NUCLEOTIDE SEQUENCE</scope>
    <source>
        <strain evidence="3">cv. W1943</strain>
    </source>
</reference>
<dbReference type="OMA" id="YWRRINL"/>
<evidence type="ECO:0000256" key="1">
    <source>
        <dbReference type="SAM" id="MobiDB-lite"/>
    </source>
</evidence>
<reference evidence="2" key="2">
    <citation type="submission" date="2015-06" db="UniProtKB">
        <authorList>
            <consortium name="EnsemblPlants"/>
        </authorList>
    </citation>
    <scope>IDENTIFICATION</scope>
</reference>
<feature type="region of interest" description="Disordered" evidence="1">
    <location>
        <begin position="1"/>
        <end position="38"/>
    </location>
</feature>
<keyword evidence="3" id="KW-1185">Reference proteome</keyword>
<dbReference type="EnsemblPlants" id="ORUFI01G20920.1">
    <property type="protein sequence ID" value="ORUFI01G20920.1"/>
    <property type="gene ID" value="ORUFI01G20920"/>
</dbReference>
<proteinExistence type="predicted"/>
<dbReference type="Proteomes" id="UP000008022">
    <property type="component" value="Unassembled WGS sequence"/>
</dbReference>
<dbReference type="HOGENOM" id="CLU_1020767_0_0_1"/>
<organism evidence="2 3">
    <name type="scientific">Oryza rufipogon</name>
    <name type="common">Brownbeard rice</name>
    <name type="synonym">Asian wild rice</name>
    <dbReference type="NCBI Taxonomy" id="4529"/>
    <lineage>
        <taxon>Eukaryota</taxon>
        <taxon>Viridiplantae</taxon>
        <taxon>Streptophyta</taxon>
        <taxon>Embryophyta</taxon>
        <taxon>Tracheophyta</taxon>
        <taxon>Spermatophyta</taxon>
        <taxon>Magnoliopsida</taxon>
        <taxon>Liliopsida</taxon>
        <taxon>Poales</taxon>
        <taxon>Poaceae</taxon>
        <taxon>BOP clade</taxon>
        <taxon>Oryzoideae</taxon>
        <taxon>Oryzeae</taxon>
        <taxon>Oryzinae</taxon>
        <taxon>Oryza</taxon>
    </lineage>
</organism>
<feature type="region of interest" description="Disordered" evidence="1">
    <location>
        <begin position="238"/>
        <end position="266"/>
    </location>
</feature>